<proteinExistence type="predicted"/>
<dbReference type="EMBL" id="VSRR010081934">
    <property type="protein sequence ID" value="MPC89714.1"/>
    <property type="molecule type" value="Genomic_DNA"/>
</dbReference>
<evidence type="ECO:0000313" key="2">
    <source>
        <dbReference type="Proteomes" id="UP000324222"/>
    </source>
</evidence>
<dbReference type="Proteomes" id="UP000324222">
    <property type="component" value="Unassembled WGS sequence"/>
</dbReference>
<comment type="caution">
    <text evidence="1">The sequence shown here is derived from an EMBL/GenBank/DDBJ whole genome shotgun (WGS) entry which is preliminary data.</text>
</comment>
<name>A0A5B7JBI8_PORTR</name>
<reference evidence="1 2" key="1">
    <citation type="submission" date="2019-05" db="EMBL/GenBank/DDBJ databases">
        <title>Another draft genome of Portunus trituberculatus and its Hox gene families provides insights of decapod evolution.</title>
        <authorList>
            <person name="Jeong J.-H."/>
            <person name="Song I."/>
            <person name="Kim S."/>
            <person name="Choi T."/>
            <person name="Kim D."/>
            <person name="Ryu S."/>
            <person name="Kim W."/>
        </authorList>
    </citation>
    <scope>NUCLEOTIDE SEQUENCE [LARGE SCALE GENOMIC DNA]</scope>
    <source>
        <tissue evidence="1">Muscle</tissue>
    </source>
</reference>
<evidence type="ECO:0000313" key="1">
    <source>
        <dbReference type="EMBL" id="MPC89714.1"/>
    </source>
</evidence>
<sequence>MKSMGCARLKRGRVVETSPLCMPGRREPESCTTNWITGFWKLLTDEVHHGREGVKLRGLPSADPPFGCRGRRTGVTWCCLSHPSSLGLSGWMRLTLRIATSSPTLTQGFEMGQWAKNLTYSHV</sequence>
<dbReference type="AlphaFoldDB" id="A0A5B7JBI8"/>
<organism evidence="1 2">
    <name type="scientific">Portunus trituberculatus</name>
    <name type="common">Swimming crab</name>
    <name type="synonym">Neptunus trituberculatus</name>
    <dbReference type="NCBI Taxonomy" id="210409"/>
    <lineage>
        <taxon>Eukaryota</taxon>
        <taxon>Metazoa</taxon>
        <taxon>Ecdysozoa</taxon>
        <taxon>Arthropoda</taxon>
        <taxon>Crustacea</taxon>
        <taxon>Multicrustacea</taxon>
        <taxon>Malacostraca</taxon>
        <taxon>Eumalacostraca</taxon>
        <taxon>Eucarida</taxon>
        <taxon>Decapoda</taxon>
        <taxon>Pleocyemata</taxon>
        <taxon>Brachyura</taxon>
        <taxon>Eubrachyura</taxon>
        <taxon>Portunoidea</taxon>
        <taxon>Portunidae</taxon>
        <taxon>Portuninae</taxon>
        <taxon>Portunus</taxon>
    </lineage>
</organism>
<gene>
    <name evidence="1" type="ORF">E2C01_084672</name>
</gene>
<keyword evidence="2" id="KW-1185">Reference proteome</keyword>
<protein>
    <submittedName>
        <fullName evidence="1">Uncharacterized protein</fullName>
    </submittedName>
</protein>
<accession>A0A5B7JBI8</accession>